<evidence type="ECO:0000256" key="2">
    <source>
        <dbReference type="ARBA" id="ARBA00022801"/>
    </source>
</evidence>
<feature type="domain" description="LD-carboxypeptidase C-terminal" evidence="4">
    <location>
        <begin position="243"/>
        <end position="363"/>
    </location>
</feature>
<evidence type="ECO:0000259" key="4">
    <source>
        <dbReference type="Pfam" id="PF17676"/>
    </source>
</evidence>
<dbReference type="Gene3D" id="3.40.50.10740">
    <property type="entry name" value="Class I glutamine amidotransferase-like"/>
    <property type="match status" value="1"/>
</dbReference>
<accession>A0A173SMF0</accession>
<organism evidence="5 6">
    <name type="scientific">Anaerobutyricum hallii</name>
    <dbReference type="NCBI Taxonomy" id="39488"/>
    <lineage>
        <taxon>Bacteria</taxon>
        <taxon>Bacillati</taxon>
        <taxon>Bacillota</taxon>
        <taxon>Clostridia</taxon>
        <taxon>Lachnospirales</taxon>
        <taxon>Lachnospiraceae</taxon>
        <taxon>Anaerobutyricum</taxon>
    </lineage>
</organism>
<keyword evidence="2" id="KW-0378">Hydrolase</keyword>
<evidence type="ECO:0000313" key="6">
    <source>
        <dbReference type="Proteomes" id="UP000095390"/>
    </source>
</evidence>
<dbReference type="Pfam" id="PF17676">
    <property type="entry name" value="Peptidase_S66C"/>
    <property type="match status" value="1"/>
</dbReference>
<proteinExistence type="inferred from homology"/>
<sequence length="379" mass="42832">MKYGKFLPENGTIGFVAPSFGCNIEPYKSAFENAQKVWTKEGYSLSLGPNVYEGCGIGISNTPEKCAQEFNEWYEKEDVDVLISCGGGELMCEILPYVDFEKIRQEEPKWFMGYSDNTNLLFLLATLCDTAGIYGPCAAAFGMEPWHESLKNSMEILTGMCKKVHNYDKWEREGLKTEENPLVPYNVTEKFELRTWTAEDGLSTGKEPEEIQSVSDCNKISRDKVSAGEPHKIINEREEIAVKGRLLGGCLDCLATLCGTKFDKVEEFNEKYKEDGVLWFLEACDLNVMGIRRALWQLDESGWFKNTKGFLIGRPYCHGEEFFGLDQYKAVIDILSKYNVPIIMDLDIGHLPPMMPLVCGSVAEAKVKDNSITIDMEYK</sequence>
<evidence type="ECO:0000256" key="1">
    <source>
        <dbReference type="ARBA" id="ARBA00010233"/>
    </source>
</evidence>
<dbReference type="CDD" id="cd07062">
    <property type="entry name" value="Peptidase_S66_mccF_like"/>
    <property type="match status" value="1"/>
</dbReference>
<dbReference type="InterPro" id="IPR027478">
    <property type="entry name" value="LdcA_N"/>
</dbReference>
<reference evidence="5 6" key="1">
    <citation type="submission" date="2015-09" db="EMBL/GenBank/DDBJ databases">
        <authorList>
            <consortium name="Pathogen Informatics"/>
        </authorList>
    </citation>
    <scope>NUCLEOTIDE SEQUENCE [LARGE SCALE GENOMIC DNA]</scope>
    <source>
        <strain evidence="5 6">2789STDY5834966</strain>
    </source>
</reference>
<feature type="domain" description="LD-carboxypeptidase N-terminal" evidence="3">
    <location>
        <begin position="13"/>
        <end position="135"/>
    </location>
</feature>
<gene>
    <name evidence="5" type="ORF">ERS852578_00978</name>
</gene>
<dbReference type="SUPFAM" id="SSF141986">
    <property type="entry name" value="LD-carboxypeptidase A C-terminal domain-like"/>
    <property type="match status" value="1"/>
</dbReference>
<dbReference type="InterPro" id="IPR040449">
    <property type="entry name" value="Peptidase_S66_N"/>
</dbReference>
<comment type="similarity">
    <text evidence="1">Belongs to the peptidase S66 family.</text>
</comment>
<keyword evidence="5" id="KW-0645">Protease</keyword>
<dbReference type="RefSeq" id="WP_022169696.1">
    <property type="nucleotide sequence ID" value="NZ_CALLAX010000005.1"/>
</dbReference>
<dbReference type="EMBL" id="CYYC01000009">
    <property type="protein sequence ID" value="CUM90358.1"/>
    <property type="molecule type" value="Genomic_DNA"/>
</dbReference>
<dbReference type="SUPFAM" id="SSF52317">
    <property type="entry name" value="Class I glutamine amidotransferase-like"/>
    <property type="match status" value="1"/>
</dbReference>
<dbReference type="Pfam" id="PF02016">
    <property type="entry name" value="Peptidase_S66"/>
    <property type="match status" value="1"/>
</dbReference>
<evidence type="ECO:0000259" key="3">
    <source>
        <dbReference type="Pfam" id="PF02016"/>
    </source>
</evidence>
<dbReference type="PANTHER" id="PTHR30237">
    <property type="entry name" value="MURAMOYLTETRAPEPTIDE CARBOXYPEPTIDASE"/>
    <property type="match status" value="1"/>
</dbReference>
<name>A0A173SMF0_9FIRM</name>
<dbReference type="Gene3D" id="3.50.30.60">
    <property type="entry name" value="LD-carboxypeptidase A C-terminal domain-like"/>
    <property type="match status" value="1"/>
</dbReference>
<dbReference type="InterPro" id="IPR027461">
    <property type="entry name" value="Carboxypeptidase_A_C_sf"/>
</dbReference>
<dbReference type="OrthoDB" id="9807329at2"/>
<evidence type="ECO:0000313" key="5">
    <source>
        <dbReference type="EMBL" id="CUM90358.1"/>
    </source>
</evidence>
<protein>
    <submittedName>
        <fullName evidence="5">L,D-carboxypeptidase A</fullName>
    </submittedName>
</protein>
<dbReference type="InterPro" id="IPR040921">
    <property type="entry name" value="Peptidase_S66C"/>
</dbReference>
<dbReference type="InterPro" id="IPR029062">
    <property type="entry name" value="Class_I_gatase-like"/>
</dbReference>
<dbReference type="AlphaFoldDB" id="A0A173SMF0"/>
<dbReference type="GO" id="GO:0004180">
    <property type="term" value="F:carboxypeptidase activity"/>
    <property type="evidence" value="ECO:0007669"/>
    <property type="project" value="UniProtKB-KW"/>
</dbReference>
<dbReference type="InterPro" id="IPR003507">
    <property type="entry name" value="S66_fam"/>
</dbReference>
<keyword evidence="5" id="KW-0121">Carboxypeptidase</keyword>
<dbReference type="PIRSF" id="PIRSF028757">
    <property type="entry name" value="LD-carboxypeptidase"/>
    <property type="match status" value="1"/>
</dbReference>
<dbReference type="Proteomes" id="UP000095390">
    <property type="component" value="Unassembled WGS sequence"/>
</dbReference>